<comment type="caution">
    <text evidence="1">The sequence shown here is derived from an EMBL/GenBank/DDBJ whole genome shotgun (WGS) entry which is preliminary data.</text>
</comment>
<dbReference type="InterPro" id="IPR008949">
    <property type="entry name" value="Isoprenoid_synthase_dom_sf"/>
</dbReference>
<protein>
    <recommendedName>
        <fullName evidence="3">Phytoene synthase</fullName>
    </recommendedName>
</protein>
<evidence type="ECO:0000313" key="2">
    <source>
        <dbReference type="Proteomes" id="UP001500668"/>
    </source>
</evidence>
<proteinExistence type="predicted"/>
<organism evidence="1 2">
    <name type="scientific">Streptomyces crystallinus</name>
    <dbReference type="NCBI Taxonomy" id="68191"/>
    <lineage>
        <taxon>Bacteria</taxon>
        <taxon>Bacillati</taxon>
        <taxon>Actinomycetota</taxon>
        <taxon>Actinomycetes</taxon>
        <taxon>Kitasatosporales</taxon>
        <taxon>Streptomycetaceae</taxon>
        <taxon>Streptomyces</taxon>
    </lineage>
</organism>
<sequence length="303" mass="33031">MTTWPRTLDRAGITTPALRDAYSAQRGLVARYARAEYTAVRLLLPAPLVPHVIAATAFMHHSDNLIDQGPLDQRLSALADWSTRTRAALAEESAHLDPLLAALRHTALTHPQLRPHIEAYLKGGELEARWTGFAAEDDFRAYVDTYALPAFMVIASLLTPPDEPEAFEAGCRAFILGSQRLDFLEDLAEDLRSGRLGVPEEALADCGLTRDALLARPDPALVRTLVRHQAALVRPDLTTAAQLEHLVRAPHRPFLRALVRLQSARLTAAEAHGPKLLESAPGAPLGRAASILVRAWVSRGMGS</sequence>
<dbReference type="Proteomes" id="UP001500668">
    <property type="component" value="Unassembled WGS sequence"/>
</dbReference>
<keyword evidence="2" id="KW-1185">Reference proteome</keyword>
<evidence type="ECO:0000313" key="1">
    <source>
        <dbReference type="EMBL" id="GAA0617656.1"/>
    </source>
</evidence>
<dbReference type="PANTHER" id="PTHR31480">
    <property type="entry name" value="BIFUNCTIONAL LYCOPENE CYCLASE/PHYTOENE SYNTHASE"/>
    <property type="match status" value="1"/>
</dbReference>
<dbReference type="EMBL" id="BAAACA010000038">
    <property type="protein sequence ID" value="GAA0617656.1"/>
    <property type="molecule type" value="Genomic_DNA"/>
</dbReference>
<accession>A0ABP3RYS9</accession>
<dbReference type="InterPro" id="IPR002060">
    <property type="entry name" value="Squ/phyt_synthse"/>
</dbReference>
<reference evidence="2" key="1">
    <citation type="journal article" date="2019" name="Int. J. Syst. Evol. Microbiol.">
        <title>The Global Catalogue of Microorganisms (GCM) 10K type strain sequencing project: providing services to taxonomists for standard genome sequencing and annotation.</title>
        <authorList>
            <consortium name="The Broad Institute Genomics Platform"/>
            <consortium name="The Broad Institute Genome Sequencing Center for Infectious Disease"/>
            <person name="Wu L."/>
            <person name="Ma J."/>
        </authorList>
    </citation>
    <scope>NUCLEOTIDE SEQUENCE [LARGE SCALE GENOMIC DNA]</scope>
    <source>
        <strain evidence="2">JCM 5067</strain>
    </source>
</reference>
<evidence type="ECO:0008006" key="3">
    <source>
        <dbReference type="Google" id="ProtNLM"/>
    </source>
</evidence>
<dbReference type="Gene3D" id="1.10.600.10">
    <property type="entry name" value="Farnesyl Diphosphate Synthase"/>
    <property type="match status" value="1"/>
</dbReference>
<dbReference type="Pfam" id="PF00494">
    <property type="entry name" value="SQS_PSY"/>
    <property type="match status" value="1"/>
</dbReference>
<dbReference type="SUPFAM" id="SSF48576">
    <property type="entry name" value="Terpenoid synthases"/>
    <property type="match status" value="1"/>
</dbReference>
<name>A0ABP3RYS9_9ACTN</name>
<gene>
    <name evidence="1" type="ORF">GCM10010394_54850</name>
</gene>